<accession>A0A448XDX2</accession>
<organism evidence="2 3">
    <name type="scientific">Protopolystoma xenopodis</name>
    <dbReference type="NCBI Taxonomy" id="117903"/>
    <lineage>
        <taxon>Eukaryota</taxon>
        <taxon>Metazoa</taxon>
        <taxon>Spiralia</taxon>
        <taxon>Lophotrochozoa</taxon>
        <taxon>Platyhelminthes</taxon>
        <taxon>Monogenea</taxon>
        <taxon>Polyopisthocotylea</taxon>
        <taxon>Polystomatidea</taxon>
        <taxon>Polystomatidae</taxon>
        <taxon>Protopolystoma</taxon>
    </lineage>
</organism>
<sequence>MRALHQSRGNPAPEKALSYEEVNLTTAMALYLAEETSKSNTALHKSTISASAIPTAVGDLGHLDDASDSRTLESTHSTLKRGPSRLTSDYIEGQDAIVSNMGLKQPSLPAWQIETGVDGREELQLRVQQANMKGLSPEAAGLCPLNAVFLFEEACVAGFKPMLDLMPKMYQFSGLPLSLSPYAPVAGQASTCLEAGHLIRMEKLVLFGDYLCGIEPPLLAYDVKRNIYTAAVEREASERIEDRHRRNLMTRNIPASKLGEIAENETSRNTDLVCSLVSSDAHGVASEEPAETDSEIAKLRRQRNLLERRLAEERRLALWRRRALRELSASDSGSVAGSLGTGCNAGLPGSGGAATADLSTGHQSIGILGMAVEIEVRPVYLVPDTNCYIDWLEGIAALADPVTSNYTVIVPIIGSLYFLQRPMVNELETLSRFGSSSNSNNQGGTELFSSLQSSSSSNTGLSGHPHQLLLSDSFEVTRSGLIQRRARDALAYLEAQFEARNSRLRAMTSRGNLLESIAYRTEVACKPDFSAYSTGTGLSAQDTGAVGSGFGGQVPQTADDIILTCCRHCCQRSEQKRLIFATPAPGGKLPEEAASRLIELTFIF</sequence>
<evidence type="ECO:0000313" key="3">
    <source>
        <dbReference type="Proteomes" id="UP000784294"/>
    </source>
</evidence>
<protein>
    <recommendedName>
        <fullName evidence="4">PIN domain-containing protein</fullName>
    </recommendedName>
</protein>
<comment type="caution">
    <text evidence="2">The sequence shown here is derived from an EMBL/GenBank/DDBJ whole genome shotgun (WGS) entry which is preliminary data.</text>
</comment>
<evidence type="ECO:0000256" key="1">
    <source>
        <dbReference type="SAM" id="MobiDB-lite"/>
    </source>
</evidence>
<gene>
    <name evidence="2" type="ORF">PXEA_LOCUS27817</name>
</gene>
<feature type="compositionally biased region" description="Low complexity" evidence="1">
    <location>
        <begin position="444"/>
        <end position="462"/>
    </location>
</feature>
<feature type="region of interest" description="Disordered" evidence="1">
    <location>
        <begin position="444"/>
        <end position="463"/>
    </location>
</feature>
<dbReference type="EMBL" id="CAAALY010247538">
    <property type="protein sequence ID" value="VEL34377.1"/>
    <property type="molecule type" value="Genomic_DNA"/>
</dbReference>
<name>A0A448XDX2_9PLAT</name>
<dbReference type="GO" id="GO:0070034">
    <property type="term" value="F:telomerase RNA binding"/>
    <property type="evidence" value="ECO:0007669"/>
    <property type="project" value="TreeGrafter"/>
</dbReference>
<dbReference type="GO" id="GO:0042162">
    <property type="term" value="F:telomeric DNA binding"/>
    <property type="evidence" value="ECO:0007669"/>
    <property type="project" value="TreeGrafter"/>
</dbReference>
<evidence type="ECO:0008006" key="4">
    <source>
        <dbReference type="Google" id="ProtNLM"/>
    </source>
</evidence>
<dbReference type="InterPro" id="IPR045153">
    <property type="entry name" value="Est1/Ebs1-like"/>
</dbReference>
<reference evidence="2" key="1">
    <citation type="submission" date="2018-11" db="EMBL/GenBank/DDBJ databases">
        <authorList>
            <consortium name="Pathogen Informatics"/>
        </authorList>
    </citation>
    <scope>NUCLEOTIDE SEQUENCE</scope>
</reference>
<dbReference type="GO" id="GO:0005697">
    <property type="term" value="C:telomerase holoenzyme complex"/>
    <property type="evidence" value="ECO:0007669"/>
    <property type="project" value="TreeGrafter"/>
</dbReference>
<dbReference type="PANTHER" id="PTHR15696">
    <property type="entry name" value="SMG-7 SUPPRESSOR WITH MORPHOLOGICAL EFFECT ON GENITALIA PROTEIN 7"/>
    <property type="match status" value="1"/>
</dbReference>
<keyword evidence="3" id="KW-1185">Reference proteome</keyword>
<dbReference type="OrthoDB" id="2017974at2759"/>
<dbReference type="PANTHER" id="PTHR15696:SF0">
    <property type="entry name" value="TELOMERASE-BINDING PROTEIN EST1A"/>
    <property type="match status" value="1"/>
</dbReference>
<proteinExistence type="predicted"/>
<evidence type="ECO:0000313" key="2">
    <source>
        <dbReference type="EMBL" id="VEL34377.1"/>
    </source>
</evidence>
<dbReference type="Proteomes" id="UP000784294">
    <property type="component" value="Unassembled WGS sequence"/>
</dbReference>
<dbReference type="Gene3D" id="3.40.50.1010">
    <property type="entry name" value="5'-nuclease"/>
    <property type="match status" value="1"/>
</dbReference>
<dbReference type="GO" id="GO:0000184">
    <property type="term" value="P:nuclear-transcribed mRNA catabolic process, nonsense-mediated decay"/>
    <property type="evidence" value="ECO:0007669"/>
    <property type="project" value="TreeGrafter"/>
</dbReference>
<dbReference type="AlphaFoldDB" id="A0A448XDX2"/>